<protein>
    <submittedName>
        <fullName evidence="2">Uncharacterized protein</fullName>
    </submittedName>
</protein>
<sequence length="139" mass="15555">MLITKPIFPRTKHPSSRSENSLAFPFLLLPLKTLCTLFTAQASSLQFTLKKTNLSLPKASSRAIFTAHPLSKNPENLIFFCTKPYPQPFKSSSRRPLLLCTALSLKKPYPQTTSAPSLHKSSFGLLQNEPNRPELEQSL</sequence>
<dbReference type="EMBL" id="CAADRP010002041">
    <property type="protein sequence ID" value="VFU60009.1"/>
    <property type="molecule type" value="Genomic_DNA"/>
</dbReference>
<dbReference type="AlphaFoldDB" id="A0A6N2NDQ7"/>
<evidence type="ECO:0000256" key="1">
    <source>
        <dbReference type="SAM" id="MobiDB-lite"/>
    </source>
</evidence>
<proteinExistence type="predicted"/>
<feature type="region of interest" description="Disordered" evidence="1">
    <location>
        <begin position="108"/>
        <end position="139"/>
    </location>
</feature>
<feature type="compositionally biased region" description="Polar residues" evidence="1">
    <location>
        <begin position="110"/>
        <end position="130"/>
    </location>
</feature>
<organism evidence="2">
    <name type="scientific">Salix viminalis</name>
    <name type="common">Common osier</name>
    <name type="synonym">Basket willow</name>
    <dbReference type="NCBI Taxonomy" id="40686"/>
    <lineage>
        <taxon>Eukaryota</taxon>
        <taxon>Viridiplantae</taxon>
        <taxon>Streptophyta</taxon>
        <taxon>Embryophyta</taxon>
        <taxon>Tracheophyta</taxon>
        <taxon>Spermatophyta</taxon>
        <taxon>Magnoliopsida</taxon>
        <taxon>eudicotyledons</taxon>
        <taxon>Gunneridae</taxon>
        <taxon>Pentapetalae</taxon>
        <taxon>rosids</taxon>
        <taxon>fabids</taxon>
        <taxon>Malpighiales</taxon>
        <taxon>Salicaceae</taxon>
        <taxon>Saliceae</taxon>
        <taxon>Salix</taxon>
    </lineage>
</organism>
<accession>A0A6N2NDQ7</accession>
<name>A0A6N2NDQ7_SALVM</name>
<reference evidence="2" key="1">
    <citation type="submission" date="2019-03" db="EMBL/GenBank/DDBJ databases">
        <authorList>
            <person name="Mank J."/>
            <person name="Almeida P."/>
        </authorList>
    </citation>
    <scope>NUCLEOTIDE SEQUENCE</scope>
    <source>
        <strain evidence="2">78183</strain>
    </source>
</reference>
<gene>
    <name evidence="2" type="ORF">SVIM_LOCUS443653</name>
</gene>
<evidence type="ECO:0000313" key="2">
    <source>
        <dbReference type="EMBL" id="VFU60009.1"/>
    </source>
</evidence>